<keyword evidence="3" id="KW-1185">Reference proteome</keyword>
<sequence>MELVKNIAEKISVETPDFSNCINVVEHDLKLTGIEATVRFHYLKFDGNKQPMVKALADTLYAYIIDYCLSAKNRDETLTARQSTLLTKEARSLFRHPEISDDSPDKTGEAGETLLYFLMEAVLKAPQIVSKMELKTNHKDEVKGSDGIHARWNEELGVVDFYFGESKLYKKISDAITSALKSVNDFHDIKMYEHEFNMVTKHFKYADEAVKHEISQLFINGNPGANVRVNHACLIGYDYKGYDDVLSEPHGNLISRFESELLSNAVNLVGLLQSKLDKFEKKYLVFDVFFLPFPSVVDFRNAFNEALD</sequence>
<evidence type="ECO:0000259" key="1">
    <source>
        <dbReference type="Pfam" id="PF08878"/>
    </source>
</evidence>
<protein>
    <submittedName>
        <fullName evidence="2">DUF1837 domain-containing protein</fullName>
    </submittedName>
</protein>
<reference evidence="2 3" key="1">
    <citation type="submission" date="2020-07" db="EMBL/GenBank/DDBJ databases">
        <title>Bacterium isolated from marien macroalgae.</title>
        <authorList>
            <person name="Zhu K."/>
            <person name="Lu D."/>
            <person name="Du Z."/>
        </authorList>
    </citation>
    <scope>NUCLEOTIDE SEQUENCE [LARGE SCALE GENOMIC DNA]</scope>
    <source>
        <strain evidence="2 3">3-1745</strain>
    </source>
</reference>
<dbReference type="Proteomes" id="UP000538931">
    <property type="component" value="Unassembled WGS sequence"/>
</dbReference>
<name>A0A7W1WYI1_9GAMM</name>
<dbReference type="AlphaFoldDB" id="A0A7W1WYI1"/>
<dbReference type="RefSeq" id="WP_181739575.1">
    <property type="nucleotide sequence ID" value="NZ_JACEMT010000049.1"/>
</dbReference>
<dbReference type="InterPro" id="IPR014976">
    <property type="entry name" value="AbpA_HamA_C"/>
</dbReference>
<dbReference type="EMBL" id="JACEMT010000049">
    <property type="protein sequence ID" value="MBA4502608.1"/>
    <property type="molecule type" value="Genomic_DNA"/>
</dbReference>
<organism evidence="2 3">
    <name type="scientific">Marinobacterium marinum</name>
    <dbReference type="NCBI Taxonomy" id="2756129"/>
    <lineage>
        <taxon>Bacteria</taxon>
        <taxon>Pseudomonadati</taxon>
        <taxon>Pseudomonadota</taxon>
        <taxon>Gammaproteobacteria</taxon>
        <taxon>Oceanospirillales</taxon>
        <taxon>Oceanospirillaceae</taxon>
        <taxon>Marinobacterium</taxon>
    </lineage>
</organism>
<proteinExistence type="predicted"/>
<accession>A0A7W1WYI1</accession>
<gene>
    <name evidence="2" type="ORF">H1S06_09560</name>
</gene>
<feature type="domain" description="Anti-bacteriophage protein A/HamA C-terminal" evidence="1">
    <location>
        <begin position="22"/>
        <end position="307"/>
    </location>
</feature>
<evidence type="ECO:0000313" key="2">
    <source>
        <dbReference type="EMBL" id="MBA4502608.1"/>
    </source>
</evidence>
<dbReference type="Pfam" id="PF08878">
    <property type="entry name" value="HamA"/>
    <property type="match status" value="1"/>
</dbReference>
<comment type="caution">
    <text evidence="2">The sequence shown here is derived from an EMBL/GenBank/DDBJ whole genome shotgun (WGS) entry which is preliminary data.</text>
</comment>
<evidence type="ECO:0000313" key="3">
    <source>
        <dbReference type="Proteomes" id="UP000538931"/>
    </source>
</evidence>